<evidence type="ECO:0000313" key="3">
    <source>
        <dbReference type="Proteomes" id="UP000274661"/>
    </source>
</evidence>
<dbReference type="EMBL" id="RWJF01000001">
    <property type="protein sequence ID" value="RST30436.1"/>
    <property type="molecule type" value="Genomic_DNA"/>
</dbReference>
<evidence type="ECO:0000256" key="1">
    <source>
        <dbReference type="SAM" id="SignalP"/>
    </source>
</evidence>
<keyword evidence="3" id="KW-1185">Reference proteome</keyword>
<proteinExistence type="predicted"/>
<comment type="caution">
    <text evidence="2">The sequence shown here is derived from an EMBL/GenBank/DDBJ whole genome shotgun (WGS) entry which is preliminary data.</text>
</comment>
<dbReference type="RefSeq" id="WP_126718268.1">
    <property type="nucleotide sequence ID" value="NZ_RWJF01000001.1"/>
</dbReference>
<evidence type="ECO:0000313" key="2">
    <source>
        <dbReference type="EMBL" id="RST30436.1"/>
    </source>
</evidence>
<reference evidence="2 3" key="1">
    <citation type="submission" date="2018-12" db="EMBL/GenBank/DDBJ databases">
        <title>Sphingomonas sp. HMF7854 Genome sequencing and assembly.</title>
        <authorList>
            <person name="Cha I."/>
            <person name="Kang H."/>
            <person name="Kim H."/>
            <person name="Kang J."/>
            <person name="Joh K."/>
        </authorList>
    </citation>
    <scope>NUCLEOTIDE SEQUENCE [LARGE SCALE GENOMIC DNA]</scope>
    <source>
        <strain evidence="2 3">HMF7854</strain>
    </source>
</reference>
<protein>
    <recommendedName>
        <fullName evidence="4">Transporter</fullName>
    </recommendedName>
</protein>
<feature type="signal peptide" evidence="1">
    <location>
        <begin position="1"/>
        <end position="20"/>
    </location>
</feature>
<gene>
    <name evidence="2" type="ORF">HMF7854_06045</name>
</gene>
<organism evidence="2 3">
    <name type="scientific">Sphingomonas ginkgonis</name>
    <dbReference type="NCBI Taxonomy" id="2315330"/>
    <lineage>
        <taxon>Bacteria</taxon>
        <taxon>Pseudomonadati</taxon>
        <taxon>Pseudomonadota</taxon>
        <taxon>Alphaproteobacteria</taxon>
        <taxon>Sphingomonadales</taxon>
        <taxon>Sphingomonadaceae</taxon>
        <taxon>Sphingomonas</taxon>
    </lineage>
</organism>
<keyword evidence="1" id="KW-0732">Signal</keyword>
<dbReference type="Proteomes" id="UP000274661">
    <property type="component" value="Unassembled WGS sequence"/>
</dbReference>
<feature type="chain" id="PRO_5018533472" description="Transporter" evidence="1">
    <location>
        <begin position="21"/>
        <end position="241"/>
    </location>
</feature>
<dbReference type="AlphaFoldDB" id="A0A3R9YLS9"/>
<accession>A0A3R9YLS9</accession>
<evidence type="ECO:0008006" key="4">
    <source>
        <dbReference type="Google" id="ProtNLM"/>
    </source>
</evidence>
<name>A0A3R9YLS9_9SPHN</name>
<sequence length="241" mass="25205">MTAARAAAALTLLLASPVLAGPPYDTDDPQPTELHHWEIYNFVAGARAEGSLDGAAGVDLNYGGFREVQLTATLPLGFSRAAGERFRAGASDVELGIKARLYHDEKEGLAFSVFPRAILPTGSRAFGGRRIRLLLPVWAEKDSGPWSVFGGGGFELNPGAGNRDFWIAGVAVTREFGERLSVGAELFHQGPDSRDARPETRLGLGATAALGGPYSLLVSGGPSFSAGHVGAHGYAALGLSF</sequence>
<dbReference type="OrthoDB" id="7505154at2"/>